<protein>
    <recommendedName>
        <fullName evidence="4">C1q domain-containing protein</fullName>
    </recommendedName>
</protein>
<evidence type="ECO:0000313" key="2">
    <source>
        <dbReference type="EMBL" id="RYU97004.1"/>
    </source>
</evidence>
<sequence>MKRTFFTLILIIGFFAQSFAQSITLEPDGSQLPRFATNPACTVADRGKQVYNTVQNKIYYCNGTSWINSETGTPFSPTPAFRATNGSGFSLTNTFQAVPFTFLTYDLAGNFKLNYSQDLPNTFIAHENGVYEFKLKARISLNSFTPAPLTKITFVVFSGDEEGAGETYYFTTPVTTQSNGEDISLGISLKLVTGRIVKFSVKYDGGGSGTLYLNSVVADGHLVAKY</sequence>
<reference evidence="2 3" key="1">
    <citation type="submission" date="2019-02" db="EMBL/GenBank/DDBJ databases">
        <title>Bacterial novel species Emticicia sp. 17J42-9 isolated from soil.</title>
        <authorList>
            <person name="Jung H.-Y."/>
        </authorList>
    </citation>
    <scope>NUCLEOTIDE SEQUENCE [LARGE SCALE GENOMIC DNA]</scope>
    <source>
        <strain evidence="2 3">17J42-9</strain>
    </source>
</reference>
<dbReference type="RefSeq" id="WP_130019580.1">
    <property type="nucleotide sequence ID" value="NZ_SEWF01000004.1"/>
</dbReference>
<evidence type="ECO:0000256" key="1">
    <source>
        <dbReference type="SAM" id="SignalP"/>
    </source>
</evidence>
<evidence type="ECO:0000313" key="3">
    <source>
        <dbReference type="Proteomes" id="UP000293162"/>
    </source>
</evidence>
<feature type="signal peptide" evidence="1">
    <location>
        <begin position="1"/>
        <end position="20"/>
    </location>
</feature>
<gene>
    <name evidence="2" type="ORF">EWM59_03590</name>
</gene>
<dbReference type="EMBL" id="SEWF01000004">
    <property type="protein sequence ID" value="RYU97004.1"/>
    <property type="molecule type" value="Genomic_DNA"/>
</dbReference>
<keyword evidence="3" id="KW-1185">Reference proteome</keyword>
<dbReference type="AlphaFoldDB" id="A0A4Q5M3V6"/>
<proteinExistence type="predicted"/>
<feature type="chain" id="PRO_5020862834" description="C1q domain-containing protein" evidence="1">
    <location>
        <begin position="21"/>
        <end position="226"/>
    </location>
</feature>
<organism evidence="2 3">
    <name type="scientific">Emticicia agri</name>
    <dbReference type="NCBI Taxonomy" id="2492393"/>
    <lineage>
        <taxon>Bacteria</taxon>
        <taxon>Pseudomonadati</taxon>
        <taxon>Bacteroidota</taxon>
        <taxon>Cytophagia</taxon>
        <taxon>Cytophagales</taxon>
        <taxon>Leadbetterellaceae</taxon>
        <taxon>Emticicia</taxon>
    </lineage>
</organism>
<dbReference type="Proteomes" id="UP000293162">
    <property type="component" value="Unassembled WGS sequence"/>
</dbReference>
<name>A0A4Q5M3V6_9BACT</name>
<comment type="caution">
    <text evidence="2">The sequence shown here is derived from an EMBL/GenBank/DDBJ whole genome shotgun (WGS) entry which is preliminary data.</text>
</comment>
<evidence type="ECO:0008006" key="4">
    <source>
        <dbReference type="Google" id="ProtNLM"/>
    </source>
</evidence>
<dbReference type="OrthoDB" id="932970at2"/>
<keyword evidence="1" id="KW-0732">Signal</keyword>
<accession>A0A4Q5M3V6</accession>